<keyword evidence="2" id="KW-1185">Reference proteome</keyword>
<evidence type="ECO:0000313" key="2">
    <source>
        <dbReference type="Proteomes" id="UP000029734"/>
    </source>
</evidence>
<evidence type="ECO:0000313" key="1">
    <source>
        <dbReference type="EMBL" id="KGE19747.1"/>
    </source>
</evidence>
<dbReference type="Proteomes" id="UP000029734">
    <property type="component" value="Unassembled WGS sequence"/>
</dbReference>
<evidence type="ECO:0008006" key="3">
    <source>
        <dbReference type="Google" id="ProtNLM"/>
    </source>
</evidence>
<dbReference type="OrthoDB" id="9773927at2"/>
<gene>
    <name evidence="1" type="ORF">PWYN_10650</name>
</gene>
<dbReference type="InterPro" id="IPR039498">
    <property type="entry name" value="NTP_transf_5"/>
</dbReference>
<comment type="caution">
    <text evidence="1">The sequence shown here is derived from an EMBL/GenBank/DDBJ whole genome shotgun (WGS) entry which is preliminary data.</text>
</comment>
<reference evidence="1 2" key="1">
    <citation type="submission" date="2014-08" db="EMBL/GenBank/DDBJ databases">
        <authorList>
            <person name="den Bakker H.C."/>
        </authorList>
    </citation>
    <scope>NUCLEOTIDE SEQUENCE [LARGE SCALE GENOMIC DNA]</scope>
    <source>
        <strain evidence="1 2">DSM 18334</strain>
    </source>
</reference>
<organism evidence="1 2">
    <name type="scientific">Paenibacillus wynnii</name>
    <dbReference type="NCBI Taxonomy" id="268407"/>
    <lineage>
        <taxon>Bacteria</taxon>
        <taxon>Bacillati</taxon>
        <taxon>Bacillota</taxon>
        <taxon>Bacilli</taxon>
        <taxon>Bacillales</taxon>
        <taxon>Paenibacillaceae</taxon>
        <taxon>Paenibacillus</taxon>
    </lineage>
</organism>
<dbReference type="Pfam" id="PF14907">
    <property type="entry name" value="NTP_transf_5"/>
    <property type="match status" value="1"/>
</dbReference>
<reference evidence="1 2" key="2">
    <citation type="submission" date="2014-10" db="EMBL/GenBank/DDBJ databases">
        <title>Comparative genomics of the Paenibacillus odorifer group.</title>
        <authorList>
            <person name="Tsai Y.-C."/>
            <person name="Martin N."/>
            <person name="Korlach J."/>
            <person name="Wiedmann M."/>
        </authorList>
    </citation>
    <scope>NUCLEOTIDE SEQUENCE [LARGE SCALE GENOMIC DNA]</scope>
    <source>
        <strain evidence="1 2">DSM 18334</strain>
    </source>
</reference>
<proteinExistence type="predicted"/>
<protein>
    <recommendedName>
        <fullName evidence="3">Nucleotidyltransferase family protein</fullName>
    </recommendedName>
</protein>
<sequence>MLKETQLILLAVLKTRSDQEEAVLAELMGSKIDWARVAGVVMHHRLEGYFLRGIPEDLRRFIALEFIKSLSLLIKAQRKLTMENIGHLTPLLEELEREGIRYAGLKGLVYNASIYTPGDRRSNDSDILVSEEDLERLDAVLRRHGFIQSFSSVMKEASRKEKLIQRMHHHDLVPYAKLTGGDFLERIQIDVNFHFDSKDNDITKAIFDYGTENYANEYYVIKGLKWPTHLAHLCVHFYREGTNTIWTMDRRDAAIYKMIDAVNTLRLHSDEVSLLEWCALMRSFRLQKQCYYTLYHMNLFYPGLITERVLAELKPDDDAYLQEVTVHGTGERLSRSSSIFESAFDLTYCVDFSRVPD</sequence>
<dbReference type="RefSeq" id="WP_036651073.1">
    <property type="nucleotide sequence ID" value="NZ_JQCR01000002.1"/>
</dbReference>
<dbReference type="EMBL" id="JQCR01000002">
    <property type="protein sequence ID" value="KGE19747.1"/>
    <property type="molecule type" value="Genomic_DNA"/>
</dbReference>
<accession>A0A098MDW0</accession>
<name>A0A098MDW0_9BACL</name>
<dbReference type="AlphaFoldDB" id="A0A098MDW0"/>
<dbReference type="eggNOG" id="ENOG5030IJP">
    <property type="taxonomic scope" value="Bacteria"/>
</dbReference>
<dbReference type="STRING" id="268407.PWYN_10650"/>